<organism evidence="2 3">
    <name type="scientific">Allorhodopirellula heiligendammensis</name>
    <dbReference type="NCBI Taxonomy" id="2714739"/>
    <lineage>
        <taxon>Bacteria</taxon>
        <taxon>Pseudomonadati</taxon>
        <taxon>Planctomycetota</taxon>
        <taxon>Planctomycetia</taxon>
        <taxon>Pirellulales</taxon>
        <taxon>Pirellulaceae</taxon>
        <taxon>Allorhodopirellula</taxon>
    </lineage>
</organism>
<feature type="region of interest" description="Disordered" evidence="1">
    <location>
        <begin position="159"/>
        <end position="179"/>
    </location>
</feature>
<dbReference type="EMBL" id="SJPU01000002">
    <property type="protein sequence ID" value="TWU16964.1"/>
    <property type="molecule type" value="Genomic_DNA"/>
</dbReference>
<protein>
    <submittedName>
        <fullName evidence="2">Uncharacterized protein</fullName>
    </submittedName>
</protein>
<feature type="compositionally biased region" description="Basic and acidic residues" evidence="1">
    <location>
        <begin position="162"/>
        <end position="179"/>
    </location>
</feature>
<keyword evidence="3" id="KW-1185">Reference proteome</keyword>
<dbReference type="AlphaFoldDB" id="A0A5C6C197"/>
<evidence type="ECO:0000313" key="2">
    <source>
        <dbReference type="EMBL" id="TWU16964.1"/>
    </source>
</evidence>
<accession>A0A5C6C197</accession>
<name>A0A5C6C197_9BACT</name>
<dbReference type="Proteomes" id="UP000319908">
    <property type="component" value="Unassembled WGS sequence"/>
</dbReference>
<evidence type="ECO:0000256" key="1">
    <source>
        <dbReference type="SAM" id="MobiDB-lite"/>
    </source>
</evidence>
<sequence length="179" mass="20644">MRANFPCRSIGANDTSTESNFGLATLFIMPLVSLARPPISARTPGLEIKKCEHNGATTMPSRHTNRQILFGNLMLSHVAATDWPLVIQRYREQFVVMVSLWEWRWLSRGWRWRANHHRGRSRWTLMLSSPTPKSFASVYHQSNAKSPLEKEVRICEPSTRNEVIRDRSGDNECRQHESA</sequence>
<proteinExistence type="predicted"/>
<reference evidence="2 3" key="1">
    <citation type="journal article" date="2020" name="Antonie Van Leeuwenhoek">
        <title>Rhodopirellula heiligendammensis sp. nov., Rhodopirellula pilleata sp. nov., and Rhodopirellula solitaria sp. nov. isolated from natural or artificial marine surfaces in Northern Germany and California, USA, and emended description of the genus Rhodopirellula.</title>
        <authorList>
            <person name="Kallscheuer N."/>
            <person name="Wiegand S."/>
            <person name="Jogler M."/>
            <person name="Boedeker C."/>
            <person name="Peeters S.H."/>
            <person name="Rast P."/>
            <person name="Heuer A."/>
            <person name="Jetten M.S.M."/>
            <person name="Rohde M."/>
            <person name="Jogler C."/>
        </authorList>
    </citation>
    <scope>NUCLEOTIDE SEQUENCE [LARGE SCALE GENOMIC DNA]</scope>
    <source>
        <strain evidence="2 3">Poly21</strain>
    </source>
</reference>
<gene>
    <name evidence="2" type="ORF">Poly21_41730</name>
</gene>
<comment type="caution">
    <text evidence="2">The sequence shown here is derived from an EMBL/GenBank/DDBJ whole genome shotgun (WGS) entry which is preliminary data.</text>
</comment>
<evidence type="ECO:0000313" key="3">
    <source>
        <dbReference type="Proteomes" id="UP000319908"/>
    </source>
</evidence>